<comment type="similarity">
    <text evidence="1">Belongs to the DDI1 family.</text>
</comment>
<dbReference type="GO" id="GO:0004190">
    <property type="term" value="F:aspartic-type endopeptidase activity"/>
    <property type="evidence" value="ECO:0007669"/>
    <property type="project" value="UniProtKB-KW"/>
</dbReference>
<dbReference type="SUPFAM" id="SSF50630">
    <property type="entry name" value="Acid proteases"/>
    <property type="match status" value="1"/>
</dbReference>
<dbReference type="Pfam" id="PF09668">
    <property type="entry name" value="Asp_protease"/>
    <property type="match status" value="1"/>
</dbReference>
<dbReference type="PROSITE" id="PS50053">
    <property type="entry name" value="UBIQUITIN_2"/>
    <property type="match status" value="1"/>
</dbReference>
<sequence>MIRVTVASMDGNFATLYLETDWLLSKVKELIESQLNIPRVQQVISLNGQVICASDDTKISTIGIDTNDLLLAVSRNAPASANLGSIPNPNPSPSAYDVPSTGMQAKANFLEHARSLIARWKLNSEALHLLDDPELADAISTGNENNVAQLLEKKHQNEMKNEMDRLIKVGMAAQNPLTPESQEIIEKYMHKQRIQESLLNSQEYFPESFGDIVMLYINIEINKVGISAFVDTGAQKTVISKKCAEICNISNLIDPRFGGVVHGVGVSKMLGRIHMIEMKINDIFYPISCVVVENSTVDFLLGLDIMRRYKCIIDLPDNSLTIQGNKVYFVNKPKVITLQPTISSGTSTSMGTGMVDLEKEKKIATLCEVLGIGKTQAKQLLEGSNWDVEQAAALSLSLE</sequence>
<dbReference type="Pfam" id="PF00240">
    <property type="entry name" value="ubiquitin"/>
    <property type="match status" value="1"/>
</dbReference>
<dbReference type="Gene3D" id="3.10.20.90">
    <property type="entry name" value="Phosphatidylinositol 3-kinase Catalytic Subunit, Chain A, domain 1"/>
    <property type="match status" value="1"/>
</dbReference>
<dbReference type="InterPro" id="IPR019103">
    <property type="entry name" value="Peptidase_aspartic_DDI1-type"/>
</dbReference>
<evidence type="ECO:0000313" key="8">
    <source>
        <dbReference type="Proteomes" id="UP000002899"/>
    </source>
</evidence>
<organism evidence="7 8">
    <name type="scientific">Babesia microti (strain RI)</name>
    <dbReference type="NCBI Taxonomy" id="1133968"/>
    <lineage>
        <taxon>Eukaryota</taxon>
        <taxon>Sar</taxon>
        <taxon>Alveolata</taxon>
        <taxon>Apicomplexa</taxon>
        <taxon>Aconoidasida</taxon>
        <taxon>Piroplasmida</taxon>
        <taxon>Babesiidae</taxon>
        <taxon>Babesia</taxon>
    </lineage>
</organism>
<dbReference type="GO" id="GO:0006508">
    <property type="term" value="P:proteolysis"/>
    <property type="evidence" value="ECO:0007669"/>
    <property type="project" value="UniProtKB-KW"/>
</dbReference>
<evidence type="ECO:0000256" key="2">
    <source>
        <dbReference type="ARBA" id="ARBA00022670"/>
    </source>
</evidence>
<keyword evidence="8" id="KW-1185">Reference proteome</keyword>
<reference evidence="7 8" key="2">
    <citation type="journal article" date="2013" name="PLoS ONE">
        <title>Whole genome mapping and re-organization of the nuclear and mitochondrial genomes of Babesia microti isolates.</title>
        <authorList>
            <person name="Cornillot E."/>
            <person name="Dassouli A."/>
            <person name="Garg A."/>
            <person name="Pachikara N."/>
            <person name="Randazzo S."/>
            <person name="Depoix D."/>
            <person name="Carcy B."/>
            <person name="Delbecq S."/>
            <person name="Frutos R."/>
            <person name="Silva J.C."/>
            <person name="Sutton R."/>
            <person name="Krause P.J."/>
            <person name="Mamoun C.B."/>
        </authorList>
    </citation>
    <scope>NUCLEOTIDE SEQUENCE [LARGE SCALE GENOMIC DNA]</scope>
    <source>
        <strain evidence="7 8">RI</strain>
    </source>
</reference>
<dbReference type="EMBL" id="FO082871">
    <property type="protein sequence ID" value="SIO73400.1"/>
    <property type="molecule type" value="Genomic_DNA"/>
</dbReference>
<evidence type="ECO:0000256" key="3">
    <source>
        <dbReference type="ARBA" id="ARBA00022750"/>
    </source>
</evidence>
<dbReference type="Pfam" id="PF14555">
    <property type="entry name" value="UBA_4"/>
    <property type="match status" value="1"/>
</dbReference>
<accession>A0A1N6LWZ3</accession>
<gene>
    <name evidence="7" type="ORF">BMR1_01G02675</name>
</gene>
<dbReference type="InterPro" id="IPR001995">
    <property type="entry name" value="Peptidase_A2_cat"/>
</dbReference>
<dbReference type="PROSITE" id="PS50175">
    <property type="entry name" value="ASP_PROT_RETROV"/>
    <property type="match status" value="1"/>
</dbReference>
<dbReference type="InterPro" id="IPR021109">
    <property type="entry name" value="Peptidase_aspartic_dom_sf"/>
</dbReference>
<dbReference type="PANTHER" id="PTHR12917">
    <property type="entry name" value="ASPARTYL PROTEASE DDI-RELATED"/>
    <property type="match status" value="1"/>
</dbReference>
<dbReference type="SMART" id="SM00213">
    <property type="entry name" value="UBQ"/>
    <property type="match status" value="1"/>
</dbReference>
<dbReference type="OrthoDB" id="1047367at2759"/>
<reference evidence="7 8" key="3">
    <citation type="journal article" date="2016" name="Sci. Rep.">
        <title>Genome-wide diversity and gene expression profiling of Babesia microti isolates identify polymorphic genes that mediate host-pathogen interactions.</title>
        <authorList>
            <person name="Silva J.C."/>
            <person name="Cornillot E."/>
            <person name="McCracken C."/>
            <person name="Usmani-Brown S."/>
            <person name="Dwivedi A."/>
            <person name="Ifeonu O.O."/>
            <person name="Crabtree J."/>
            <person name="Gotia H.T."/>
            <person name="Virji A.Z."/>
            <person name="Reynes C."/>
            <person name="Colinge J."/>
            <person name="Kumar V."/>
            <person name="Lawres L."/>
            <person name="Pazzi J.E."/>
            <person name="Pablo J.V."/>
            <person name="Hung C."/>
            <person name="Brancato J."/>
            <person name="Kumari P."/>
            <person name="Orvis J."/>
            <person name="Tretina K."/>
            <person name="Chibucos M."/>
            <person name="Ott S."/>
            <person name="Sadzewicz L."/>
            <person name="Sengamalay N."/>
            <person name="Shetty A.C."/>
            <person name="Su Q."/>
            <person name="Tallon L."/>
            <person name="Fraser C.M."/>
            <person name="Frutos R."/>
            <person name="Molina D.M."/>
            <person name="Krause P.J."/>
            <person name="Ben Mamoun C."/>
        </authorList>
    </citation>
    <scope>NUCLEOTIDE SEQUENCE [LARGE SCALE GENOMIC DNA]</scope>
    <source>
        <strain evidence="7 8">RI</strain>
    </source>
</reference>
<keyword evidence="4" id="KW-0378">Hydrolase</keyword>
<evidence type="ECO:0000256" key="4">
    <source>
        <dbReference type="ARBA" id="ARBA00022801"/>
    </source>
</evidence>
<dbReference type="CDD" id="cd05479">
    <property type="entry name" value="RP_DDI"/>
    <property type="match status" value="1"/>
</dbReference>
<feature type="domain" description="Peptidase A2" evidence="6">
    <location>
        <begin position="226"/>
        <end position="305"/>
    </location>
</feature>
<evidence type="ECO:0000256" key="1">
    <source>
        <dbReference type="ARBA" id="ARBA00009136"/>
    </source>
</evidence>
<dbReference type="AlphaFoldDB" id="A0A1N6LWZ3"/>
<reference evidence="7 8" key="1">
    <citation type="journal article" date="2012" name="Nucleic Acids Res.">
        <title>Sequencing of the smallest Apicomplexan genome from the human pathogen Babesia microti.</title>
        <authorList>
            <person name="Cornillot E."/>
            <person name="Hadj-Kaddour K."/>
            <person name="Dassouli A."/>
            <person name="Noel B."/>
            <person name="Ranwez V."/>
            <person name="Vacherie B."/>
            <person name="Augagneur Y."/>
            <person name="Bres V."/>
            <person name="Duclos A."/>
            <person name="Randazzo S."/>
            <person name="Carcy B."/>
            <person name="Debierre-Grockiego F."/>
            <person name="Delbecq S."/>
            <person name="Moubri-Menage K."/>
            <person name="Shams-Eldin H."/>
            <person name="Usmani-Brown S."/>
            <person name="Bringaud F."/>
            <person name="Wincker P."/>
            <person name="Vivares C.P."/>
            <person name="Schwarz R.T."/>
            <person name="Schetters T.P."/>
            <person name="Krause P.J."/>
            <person name="Gorenflot A."/>
            <person name="Berry V."/>
            <person name="Barbe V."/>
            <person name="Ben Mamoun C."/>
        </authorList>
    </citation>
    <scope>NUCLEOTIDE SEQUENCE [LARGE SCALE GENOMIC DNA]</scope>
    <source>
        <strain evidence="7 8">RI</strain>
    </source>
</reference>
<dbReference type="PANTHER" id="PTHR12917:SF1">
    <property type="entry name" value="AT13091P"/>
    <property type="match status" value="1"/>
</dbReference>
<evidence type="ECO:0000259" key="6">
    <source>
        <dbReference type="PROSITE" id="PS50175"/>
    </source>
</evidence>
<dbReference type="Proteomes" id="UP000002899">
    <property type="component" value="Chromosome I"/>
</dbReference>
<evidence type="ECO:0000259" key="5">
    <source>
        <dbReference type="PROSITE" id="PS50053"/>
    </source>
</evidence>
<name>A0A1N6LWZ3_BABMR</name>
<dbReference type="GeneID" id="24423605"/>
<feature type="domain" description="Ubiquitin-like" evidence="5">
    <location>
        <begin position="2"/>
        <end position="79"/>
    </location>
</feature>
<protein>
    <submittedName>
        <fullName evidence="7">DNA damage-inducible protein 1</fullName>
    </submittedName>
</protein>
<proteinExistence type="inferred from homology"/>
<dbReference type="Gene3D" id="2.40.70.10">
    <property type="entry name" value="Acid Proteases"/>
    <property type="match status" value="1"/>
</dbReference>
<keyword evidence="2" id="KW-0645">Protease</keyword>
<dbReference type="VEuPathDB" id="PiroplasmaDB:BMR1_01G02675"/>
<dbReference type="SUPFAM" id="SSF54236">
    <property type="entry name" value="Ubiquitin-like"/>
    <property type="match status" value="1"/>
</dbReference>
<evidence type="ECO:0000313" key="7">
    <source>
        <dbReference type="EMBL" id="SIO73400.1"/>
    </source>
</evidence>
<keyword evidence="3" id="KW-0064">Aspartyl protease</keyword>
<dbReference type="InterPro" id="IPR029071">
    <property type="entry name" value="Ubiquitin-like_domsf"/>
</dbReference>
<dbReference type="InterPro" id="IPR000626">
    <property type="entry name" value="Ubiquitin-like_dom"/>
</dbReference>
<dbReference type="Gene3D" id="1.10.8.10">
    <property type="entry name" value="DNA helicase RuvA subunit, C-terminal domain"/>
    <property type="match status" value="1"/>
</dbReference>
<dbReference type="RefSeq" id="XP_021337501.1">
    <property type="nucleotide sequence ID" value="XM_021482912.1"/>
</dbReference>
<dbReference type="KEGG" id="bmic:BMR1_01G02675"/>